<evidence type="ECO:0000256" key="6">
    <source>
        <dbReference type="PIRSR" id="PIRSR000097-3"/>
    </source>
</evidence>
<dbReference type="EMBL" id="UYRR01000087">
    <property type="protein sequence ID" value="VDK17482.1"/>
    <property type="molecule type" value="Genomic_DNA"/>
</dbReference>
<dbReference type="AlphaFoldDB" id="A0A0M3IYI0"/>
<evidence type="ECO:0000256" key="1">
    <source>
        <dbReference type="ARBA" id="ARBA00007905"/>
    </source>
</evidence>
<evidence type="ECO:0000256" key="5">
    <source>
        <dbReference type="PIRSR" id="PIRSR000097-2"/>
    </source>
</evidence>
<feature type="binding site" evidence="5">
    <location>
        <position position="144"/>
    </location>
    <ligand>
        <name>substrate</name>
    </ligand>
</feature>
<dbReference type="PRINTS" id="PR00069">
    <property type="entry name" value="ALDKETRDTASE"/>
</dbReference>
<feature type="domain" description="NADP-dependent oxidoreductase" evidence="7">
    <location>
        <begin position="47"/>
        <end position="307"/>
    </location>
</feature>
<evidence type="ECO:0000313" key="8">
    <source>
        <dbReference type="EMBL" id="VDK17482.1"/>
    </source>
</evidence>
<evidence type="ECO:0000256" key="4">
    <source>
        <dbReference type="PIRSR" id="PIRSR000097-1"/>
    </source>
</evidence>
<dbReference type="Proteomes" id="UP000267096">
    <property type="component" value="Unassembled WGS sequence"/>
</dbReference>
<name>A0A0M3IYI0_ANISI</name>
<dbReference type="PANTHER" id="PTHR43827:SF3">
    <property type="entry name" value="NADP-DEPENDENT OXIDOREDUCTASE DOMAIN-CONTAINING PROTEIN"/>
    <property type="match status" value="1"/>
</dbReference>
<dbReference type="InterPro" id="IPR020471">
    <property type="entry name" value="AKR"/>
</dbReference>
<dbReference type="InterPro" id="IPR036812">
    <property type="entry name" value="NAD(P)_OxRdtase_dom_sf"/>
</dbReference>
<feature type="active site" description="Proton donor" evidence="4">
    <location>
        <position position="81"/>
    </location>
</feature>
<evidence type="ECO:0000313" key="10">
    <source>
        <dbReference type="WBParaSite" id="ASIM_0000030201-mRNA-1"/>
    </source>
</evidence>
<dbReference type="PIRSF" id="PIRSF000097">
    <property type="entry name" value="AKR"/>
    <property type="match status" value="1"/>
</dbReference>
<dbReference type="GO" id="GO:0016616">
    <property type="term" value="F:oxidoreductase activity, acting on the CH-OH group of donors, NAD or NADP as acceptor"/>
    <property type="evidence" value="ECO:0007669"/>
    <property type="project" value="UniProtKB-ARBA"/>
</dbReference>
<gene>
    <name evidence="8" type="ORF">ASIM_LOCUS213</name>
</gene>
<dbReference type="SUPFAM" id="SSF51430">
    <property type="entry name" value="NAD(P)-linked oxidoreductase"/>
    <property type="match status" value="1"/>
</dbReference>
<dbReference type="Pfam" id="PF00248">
    <property type="entry name" value="Aldo_ket_red"/>
    <property type="match status" value="1"/>
</dbReference>
<keyword evidence="9" id="KW-1185">Reference proteome</keyword>
<evidence type="ECO:0000259" key="7">
    <source>
        <dbReference type="Pfam" id="PF00248"/>
    </source>
</evidence>
<proteinExistence type="inferred from homology"/>
<dbReference type="PROSITE" id="PS00062">
    <property type="entry name" value="ALDOKETO_REDUCTASE_2"/>
    <property type="match status" value="1"/>
</dbReference>
<dbReference type="WBParaSite" id="ASIM_0000030201-mRNA-1">
    <property type="protein sequence ID" value="ASIM_0000030201-mRNA-1"/>
    <property type="gene ID" value="ASIM_0000030201"/>
</dbReference>
<keyword evidence="3" id="KW-0560">Oxidoreductase</keyword>
<protein>
    <submittedName>
        <fullName evidence="10">Aldo_ket_red domain-containing protein</fullName>
    </submittedName>
</protein>
<evidence type="ECO:0000256" key="2">
    <source>
        <dbReference type="ARBA" id="ARBA00022857"/>
    </source>
</evidence>
<sequence>MVMSVHLCKVFSGTIFSLKFQCSMPSSLLDVAGGVAKLNTGFALPLIGLGTYKVTGQETVTNVIDAALRAGYRMFDTAKYYHNEPEIGNALQELLPKYGLKREDIFITTKFFPSASNNTEFARKMVEQSLNDLKTSYLDLMLIHYPRSSDRADDDPLNAECRRDAYIELEKIKDEGTIRSVGVSNYEINHIEEIKKFGKMMPAVNQVEFHPHFTRKPLHDYCDKEGIFFQAYSSLGRNHEDLIGDKVIKKIAEKHNTSPQMILLAWPHCTGVGIVPKSANPSRVVDNFKAIDIKLNEEELKEISALNRDKHYIRCEGWKVL</sequence>
<dbReference type="FunFam" id="3.20.20.100:FF:000002">
    <property type="entry name" value="2,5-diketo-D-gluconic acid reductase A"/>
    <property type="match status" value="1"/>
</dbReference>
<dbReference type="InterPro" id="IPR023210">
    <property type="entry name" value="NADP_OxRdtase_dom"/>
</dbReference>
<comment type="similarity">
    <text evidence="1">Belongs to the aldo/keto reductase family.</text>
</comment>
<evidence type="ECO:0000313" key="9">
    <source>
        <dbReference type="Proteomes" id="UP000267096"/>
    </source>
</evidence>
<feature type="site" description="Lowers pKa of active site Tyr" evidence="6">
    <location>
        <position position="110"/>
    </location>
</feature>
<dbReference type="PANTHER" id="PTHR43827">
    <property type="entry name" value="2,5-DIKETO-D-GLUCONIC ACID REDUCTASE"/>
    <property type="match status" value="1"/>
</dbReference>
<keyword evidence="2" id="KW-0521">NADP</keyword>
<dbReference type="OrthoDB" id="416253at2759"/>
<reference evidence="8 9" key="2">
    <citation type="submission" date="2018-11" db="EMBL/GenBank/DDBJ databases">
        <authorList>
            <consortium name="Pathogen Informatics"/>
        </authorList>
    </citation>
    <scope>NUCLEOTIDE SEQUENCE [LARGE SCALE GENOMIC DNA]</scope>
</reference>
<dbReference type="InterPro" id="IPR018170">
    <property type="entry name" value="Aldo/ket_reductase_CS"/>
</dbReference>
<reference evidence="10" key="1">
    <citation type="submission" date="2017-02" db="UniProtKB">
        <authorList>
            <consortium name="WormBaseParasite"/>
        </authorList>
    </citation>
    <scope>IDENTIFICATION</scope>
</reference>
<evidence type="ECO:0000256" key="3">
    <source>
        <dbReference type="ARBA" id="ARBA00023002"/>
    </source>
</evidence>
<accession>A0A0M3IYI0</accession>
<organism evidence="10">
    <name type="scientific">Anisakis simplex</name>
    <name type="common">Herring worm</name>
    <dbReference type="NCBI Taxonomy" id="6269"/>
    <lineage>
        <taxon>Eukaryota</taxon>
        <taxon>Metazoa</taxon>
        <taxon>Ecdysozoa</taxon>
        <taxon>Nematoda</taxon>
        <taxon>Chromadorea</taxon>
        <taxon>Rhabditida</taxon>
        <taxon>Spirurina</taxon>
        <taxon>Ascaridomorpha</taxon>
        <taxon>Ascaridoidea</taxon>
        <taxon>Anisakidae</taxon>
        <taxon>Anisakis</taxon>
        <taxon>Anisakis simplex complex</taxon>
    </lineage>
</organism>
<dbReference type="Gene3D" id="3.20.20.100">
    <property type="entry name" value="NADP-dependent oxidoreductase domain"/>
    <property type="match status" value="1"/>
</dbReference>